<dbReference type="Proteomes" id="UP000379480">
    <property type="component" value="Unassembled WGS sequence"/>
</dbReference>
<sequence length="115" mass="12260">MHPCSVGMRKAISAETMESDRYFAGCVGWQMLKRVEIVAVCQTVFADKPAPTGGAGVHEKAPQGVSRAGLGVQPKNAYRPAAARKASTRSVFSQVNVVKVSSPTVFTSGVRPKWP</sequence>
<dbReference type="EMBL" id="CABVHY010000045">
    <property type="protein sequence ID" value="VVO42347.1"/>
    <property type="molecule type" value="Genomic_DNA"/>
</dbReference>
<organism evidence="2 3">
    <name type="scientific">Pseudomonas fluorescens</name>
    <dbReference type="NCBI Taxonomy" id="294"/>
    <lineage>
        <taxon>Bacteria</taxon>
        <taxon>Pseudomonadati</taxon>
        <taxon>Pseudomonadota</taxon>
        <taxon>Gammaproteobacteria</taxon>
        <taxon>Pseudomonadales</taxon>
        <taxon>Pseudomonadaceae</taxon>
        <taxon>Pseudomonas</taxon>
    </lineage>
</organism>
<name>A0A5E7FVI3_PSEFL</name>
<feature type="region of interest" description="Disordered" evidence="1">
    <location>
        <begin position="49"/>
        <end position="71"/>
    </location>
</feature>
<evidence type="ECO:0000313" key="2">
    <source>
        <dbReference type="EMBL" id="VVO42347.1"/>
    </source>
</evidence>
<accession>A0A5E7FVI3</accession>
<gene>
    <name evidence="2" type="ORF">PS723_05999</name>
</gene>
<evidence type="ECO:0000256" key="1">
    <source>
        <dbReference type="SAM" id="MobiDB-lite"/>
    </source>
</evidence>
<evidence type="ECO:0000313" key="3">
    <source>
        <dbReference type="Proteomes" id="UP000379480"/>
    </source>
</evidence>
<dbReference type="AlphaFoldDB" id="A0A5E7FVI3"/>
<proteinExistence type="predicted"/>
<protein>
    <submittedName>
        <fullName evidence="2">Uncharacterized protein</fullName>
    </submittedName>
</protein>
<reference evidence="2 3" key="1">
    <citation type="submission" date="2019-09" db="EMBL/GenBank/DDBJ databases">
        <authorList>
            <person name="Chandra G."/>
            <person name="Truman W A."/>
        </authorList>
    </citation>
    <scope>NUCLEOTIDE SEQUENCE [LARGE SCALE GENOMIC DNA]</scope>
    <source>
        <strain evidence="2">PS723</strain>
    </source>
</reference>